<evidence type="ECO:0000256" key="9">
    <source>
        <dbReference type="ARBA" id="ARBA00022827"/>
    </source>
</evidence>
<keyword evidence="14" id="KW-0131">Cell cycle</keyword>
<dbReference type="SUPFAM" id="SSF56176">
    <property type="entry name" value="FAD-binding/transporter-associated domain-like"/>
    <property type="match status" value="1"/>
</dbReference>
<proteinExistence type="inferred from homology"/>
<dbReference type="InterPro" id="IPR016166">
    <property type="entry name" value="FAD-bd_PCMH"/>
</dbReference>
<dbReference type="InterPro" id="IPR003170">
    <property type="entry name" value="MurB"/>
</dbReference>
<dbReference type="GO" id="GO:0009252">
    <property type="term" value="P:peptidoglycan biosynthetic process"/>
    <property type="evidence" value="ECO:0007669"/>
    <property type="project" value="UniProtKB-UniPathway"/>
</dbReference>
<dbReference type="InterPro" id="IPR016169">
    <property type="entry name" value="FAD-bd_PCMH_sub2"/>
</dbReference>
<keyword evidence="10" id="KW-0521">NADP</keyword>
<dbReference type="SUPFAM" id="SSF56194">
    <property type="entry name" value="Uridine diphospho-N-Acetylenolpyruvylglucosamine reductase, MurB, C-terminal domain"/>
    <property type="match status" value="1"/>
</dbReference>
<protein>
    <recommendedName>
        <fullName evidence="5">UDP-N-acetylmuramate dehydrogenase</fullName>
        <ecNumber evidence="5">1.3.1.98</ecNumber>
    </recommendedName>
</protein>
<comment type="cofactor">
    <cofactor evidence="1">
        <name>FAD</name>
        <dbReference type="ChEBI" id="CHEBI:57692"/>
    </cofactor>
</comment>
<keyword evidence="13" id="KW-0560">Oxidoreductase</keyword>
<keyword evidence="6" id="KW-0963">Cytoplasm</keyword>
<keyword evidence="8" id="KW-0285">Flavoprotein</keyword>
<evidence type="ECO:0000256" key="2">
    <source>
        <dbReference type="ARBA" id="ARBA00003921"/>
    </source>
</evidence>
<evidence type="ECO:0000313" key="18">
    <source>
        <dbReference type="EMBL" id="GER92536.1"/>
    </source>
</evidence>
<dbReference type="UniPathway" id="UPA00219"/>
<feature type="domain" description="FAD-binding PCMH-type" evidence="17">
    <location>
        <begin position="30"/>
        <end position="202"/>
    </location>
</feature>
<keyword evidence="15" id="KW-0961">Cell wall biogenesis/degradation</keyword>
<sequence length="307" mass="33262">MTYEHLKDFCISRNIDIRFNEPMSIHTSLKIGGPADIALFPNESSISELIKTLTKEGIPYIVIGGGTNILIKDSGIGGAVIFTSRINGITQNTEYRTQDADTECIFVQSGCLLQKVINLCIEHGLSGMEGLAGIPGSVGGAIAGNAGSFGYEIKDVIKSVNLVMPDGSIKDLSSSDIGFQYRSSNITSGAIILSTILFLRRDEPFKIKKRFVEFINEKKSRQPVSKLSAGCVFKNPKDIAAGKLIADAGCKGMRFGDIEVSTMHANFFINRGKGTADDFLKLMDIVGKKVKDKFGIVLEPEIKVLGR</sequence>
<evidence type="ECO:0000256" key="12">
    <source>
        <dbReference type="ARBA" id="ARBA00022984"/>
    </source>
</evidence>
<evidence type="ECO:0000256" key="1">
    <source>
        <dbReference type="ARBA" id="ARBA00001974"/>
    </source>
</evidence>
<dbReference type="Gene3D" id="3.30.43.10">
    <property type="entry name" value="Uridine Diphospho-n-acetylenolpyruvylglucosamine Reductase, domain 2"/>
    <property type="match status" value="1"/>
</dbReference>
<comment type="function">
    <text evidence="2">Cell wall formation.</text>
</comment>
<dbReference type="InterPro" id="IPR016167">
    <property type="entry name" value="FAD-bd_PCMH_sub1"/>
</dbReference>
<dbReference type="Gene3D" id="3.30.465.10">
    <property type="match status" value="1"/>
</dbReference>
<keyword evidence="12" id="KW-0573">Peptidoglycan synthesis</keyword>
<evidence type="ECO:0000256" key="5">
    <source>
        <dbReference type="ARBA" id="ARBA00012518"/>
    </source>
</evidence>
<dbReference type="GO" id="GO:0008360">
    <property type="term" value="P:regulation of cell shape"/>
    <property type="evidence" value="ECO:0007669"/>
    <property type="project" value="UniProtKB-KW"/>
</dbReference>
<dbReference type="GO" id="GO:0071949">
    <property type="term" value="F:FAD binding"/>
    <property type="evidence" value="ECO:0007669"/>
    <property type="project" value="InterPro"/>
</dbReference>
<dbReference type="InterPro" id="IPR006094">
    <property type="entry name" value="Oxid_FAD_bind_N"/>
</dbReference>
<comment type="pathway">
    <text evidence="4">Cell wall biogenesis; peptidoglycan biosynthesis.</text>
</comment>
<evidence type="ECO:0000256" key="3">
    <source>
        <dbReference type="ARBA" id="ARBA00004496"/>
    </source>
</evidence>
<comment type="catalytic activity">
    <reaction evidence="16">
        <text>UDP-N-acetyl-alpha-D-muramate + NADP(+) = UDP-N-acetyl-3-O-(1-carboxyvinyl)-alpha-D-glucosamine + NADPH + H(+)</text>
        <dbReference type="Rhea" id="RHEA:12248"/>
        <dbReference type="ChEBI" id="CHEBI:15378"/>
        <dbReference type="ChEBI" id="CHEBI:57783"/>
        <dbReference type="ChEBI" id="CHEBI:58349"/>
        <dbReference type="ChEBI" id="CHEBI:68483"/>
        <dbReference type="ChEBI" id="CHEBI:70757"/>
        <dbReference type="EC" id="1.3.1.98"/>
    </reaction>
</comment>
<dbReference type="Pfam" id="PF01565">
    <property type="entry name" value="FAD_binding_4"/>
    <property type="match status" value="1"/>
</dbReference>
<dbReference type="InterPro" id="IPR036635">
    <property type="entry name" value="MurB_C_sf"/>
</dbReference>
<comment type="caution">
    <text evidence="18">The sequence shown here is derived from an EMBL/GenBank/DDBJ whole genome shotgun (WGS) entry which is preliminary data.</text>
</comment>
<dbReference type="PANTHER" id="PTHR21071:SF4">
    <property type="entry name" value="UDP-N-ACETYLENOLPYRUVOYLGLUCOSAMINE REDUCTASE"/>
    <property type="match status" value="1"/>
</dbReference>
<evidence type="ECO:0000256" key="4">
    <source>
        <dbReference type="ARBA" id="ARBA00004752"/>
    </source>
</evidence>
<reference evidence="18" key="1">
    <citation type="submission" date="2019-10" db="EMBL/GenBank/DDBJ databases">
        <title>Metagenomic sequencing of thiosulfate-disproportionating enrichment culture.</title>
        <authorList>
            <person name="Umezawa K."/>
            <person name="Kojima H."/>
            <person name="Fukui M."/>
        </authorList>
    </citation>
    <scope>NUCLEOTIDE SEQUENCE</scope>
    <source>
        <strain evidence="18">45J</strain>
    </source>
</reference>
<dbReference type="Pfam" id="PF02873">
    <property type="entry name" value="MurB_C"/>
    <property type="match status" value="1"/>
</dbReference>
<evidence type="ECO:0000256" key="14">
    <source>
        <dbReference type="ARBA" id="ARBA00023306"/>
    </source>
</evidence>
<evidence type="ECO:0000256" key="13">
    <source>
        <dbReference type="ARBA" id="ARBA00023002"/>
    </source>
</evidence>
<dbReference type="NCBIfam" id="NF010480">
    <property type="entry name" value="PRK13905.1"/>
    <property type="match status" value="1"/>
</dbReference>
<dbReference type="InterPro" id="IPR011601">
    <property type="entry name" value="MurB_C"/>
</dbReference>
<dbReference type="Gene3D" id="3.90.78.10">
    <property type="entry name" value="UDP-N-acetylenolpyruvoylglucosamine reductase, C-terminal domain"/>
    <property type="match status" value="1"/>
</dbReference>
<dbReference type="GO" id="GO:0051301">
    <property type="term" value="P:cell division"/>
    <property type="evidence" value="ECO:0007669"/>
    <property type="project" value="UniProtKB-KW"/>
</dbReference>
<dbReference type="PANTHER" id="PTHR21071">
    <property type="entry name" value="UDP-N-ACETYLENOLPYRUVOYLGLUCOSAMINE REDUCTASE"/>
    <property type="match status" value="1"/>
</dbReference>
<name>A0A5J4L4W6_9ZZZZ</name>
<keyword evidence="9" id="KW-0274">FAD</keyword>
<dbReference type="InterPro" id="IPR036318">
    <property type="entry name" value="FAD-bd_PCMH-like_sf"/>
</dbReference>
<accession>A0A5J4L4W6</accession>
<dbReference type="EC" id="1.3.1.98" evidence="5"/>
<dbReference type="AlphaFoldDB" id="A0A5J4L4W6"/>
<evidence type="ECO:0000256" key="8">
    <source>
        <dbReference type="ARBA" id="ARBA00022630"/>
    </source>
</evidence>
<keyword evidence="11" id="KW-0133">Cell shape</keyword>
<dbReference type="GO" id="GO:0005829">
    <property type="term" value="C:cytosol"/>
    <property type="evidence" value="ECO:0007669"/>
    <property type="project" value="TreeGrafter"/>
</dbReference>
<dbReference type="NCBIfam" id="TIGR00179">
    <property type="entry name" value="murB"/>
    <property type="match status" value="1"/>
</dbReference>
<dbReference type="GO" id="GO:0071555">
    <property type="term" value="P:cell wall organization"/>
    <property type="evidence" value="ECO:0007669"/>
    <property type="project" value="UniProtKB-KW"/>
</dbReference>
<keyword evidence="7" id="KW-0132">Cell division</keyword>
<evidence type="ECO:0000256" key="11">
    <source>
        <dbReference type="ARBA" id="ARBA00022960"/>
    </source>
</evidence>
<dbReference type="PROSITE" id="PS51387">
    <property type="entry name" value="FAD_PCMH"/>
    <property type="match status" value="1"/>
</dbReference>
<evidence type="ECO:0000259" key="17">
    <source>
        <dbReference type="PROSITE" id="PS51387"/>
    </source>
</evidence>
<evidence type="ECO:0000256" key="6">
    <source>
        <dbReference type="ARBA" id="ARBA00022490"/>
    </source>
</evidence>
<dbReference type="GO" id="GO:0008762">
    <property type="term" value="F:UDP-N-acetylmuramate dehydrogenase activity"/>
    <property type="evidence" value="ECO:0007669"/>
    <property type="project" value="UniProtKB-EC"/>
</dbReference>
<gene>
    <name evidence="18" type="ORF">A45J_0252</name>
</gene>
<dbReference type="HAMAP" id="MF_00037">
    <property type="entry name" value="MurB"/>
    <property type="match status" value="1"/>
</dbReference>
<evidence type="ECO:0000256" key="7">
    <source>
        <dbReference type="ARBA" id="ARBA00022618"/>
    </source>
</evidence>
<comment type="subcellular location">
    <subcellularLocation>
        <location evidence="3">Cytoplasm</location>
    </subcellularLocation>
</comment>
<organism evidence="18">
    <name type="scientific">hot springs metagenome</name>
    <dbReference type="NCBI Taxonomy" id="433727"/>
    <lineage>
        <taxon>unclassified sequences</taxon>
        <taxon>metagenomes</taxon>
        <taxon>ecological metagenomes</taxon>
    </lineage>
</organism>
<evidence type="ECO:0000256" key="16">
    <source>
        <dbReference type="ARBA" id="ARBA00048914"/>
    </source>
</evidence>
<evidence type="ECO:0000256" key="10">
    <source>
        <dbReference type="ARBA" id="ARBA00022857"/>
    </source>
</evidence>
<dbReference type="EMBL" id="BLAB01000001">
    <property type="protein sequence ID" value="GER92536.1"/>
    <property type="molecule type" value="Genomic_DNA"/>
</dbReference>
<evidence type="ECO:0000256" key="15">
    <source>
        <dbReference type="ARBA" id="ARBA00023316"/>
    </source>
</evidence>